<organism evidence="2 3">
    <name type="scientific">Meloidogyne hapla</name>
    <name type="common">Root-knot nematode worm</name>
    <dbReference type="NCBI Taxonomy" id="6305"/>
    <lineage>
        <taxon>Eukaryota</taxon>
        <taxon>Metazoa</taxon>
        <taxon>Ecdysozoa</taxon>
        <taxon>Nematoda</taxon>
        <taxon>Chromadorea</taxon>
        <taxon>Rhabditida</taxon>
        <taxon>Tylenchina</taxon>
        <taxon>Tylenchomorpha</taxon>
        <taxon>Tylenchoidea</taxon>
        <taxon>Meloidogynidae</taxon>
        <taxon>Meloidogyninae</taxon>
        <taxon>Meloidogyne</taxon>
    </lineage>
</organism>
<reference evidence="3" key="1">
    <citation type="submission" date="2016-11" db="UniProtKB">
        <authorList>
            <consortium name="WormBaseParasite"/>
        </authorList>
    </citation>
    <scope>IDENTIFICATION</scope>
</reference>
<evidence type="ECO:0000313" key="3">
    <source>
        <dbReference type="WBParaSite" id="MhA1_Contig1571.frz3.gene4"/>
    </source>
</evidence>
<keyword evidence="2" id="KW-1185">Reference proteome</keyword>
<sequence>MLMFIGIFELISIILISVFVMVPCCRHKKRKYKIIKSRPEVLLKVNSSETDEMTNEIDDAEESTTEGSTKTAILSVPKNFMVEQTCLKDDNCYSSSNGQNNYQVLFPLSYSLSDRVLNVYLSQN</sequence>
<proteinExistence type="predicted"/>
<keyword evidence="1" id="KW-1133">Transmembrane helix</keyword>
<dbReference type="Proteomes" id="UP000095281">
    <property type="component" value="Unplaced"/>
</dbReference>
<name>A0A1I8B7Z6_MELHA</name>
<dbReference type="WBParaSite" id="MhA1_Contig1571.frz3.gene4">
    <property type="protein sequence ID" value="MhA1_Contig1571.frz3.gene4"/>
    <property type="gene ID" value="MhA1_Contig1571.frz3.gene4"/>
</dbReference>
<evidence type="ECO:0000313" key="2">
    <source>
        <dbReference type="Proteomes" id="UP000095281"/>
    </source>
</evidence>
<feature type="transmembrane region" description="Helical" evidence="1">
    <location>
        <begin position="6"/>
        <end position="25"/>
    </location>
</feature>
<protein>
    <submittedName>
        <fullName evidence="3">Uncharacterized protein</fullName>
    </submittedName>
</protein>
<dbReference type="AlphaFoldDB" id="A0A1I8B7Z6"/>
<accession>A0A1I8B7Z6</accession>
<evidence type="ECO:0000256" key="1">
    <source>
        <dbReference type="SAM" id="Phobius"/>
    </source>
</evidence>
<keyword evidence="1" id="KW-0812">Transmembrane</keyword>
<keyword evidence="1" id="KW-0472">Membrane</keyword>